<reference evidence="2" key="1">
    <citation type="submission" date="2019-02" db="EMBL/GenBank/DDBJ databases">
        <title>FDA dAtabase for Regulatory Grade micrObial Sequences (FDA-ARGOS): Supporting development and validation of Infectious Disease Dx tests.</title>
        <authorList>
            <person name="Duncan R."/>
            <person name="Fisher C."/>
            <person name="Tallon L."/>
            <person name="Sadzewicz L."/>
            <person name="Sengamalay N."/>
            <person name="Ott S."/>
            <person name="Godinez A."/>
            <person name="Nagaraj S."/>
            <person name="Vavikolanu K."/>
            <person name="Vyas G."/>
            <person name="Nadendla S."/>
            <person name="Aluvathingal J."/>
            <person name="Sichtig H."/>
        </authorList>
    </citation>
    <scope>NUCLEOTIDE SEQUENCE [LARGE SCALE GENOMIC DNA]</scope>
    <source>
        <strain evidence="2">FDAARGOS_360</strain>
    </source>
</reference>
<dbReference type="InterPro" id="IPR023296">
    <property type="entry name" value="Glyco_hydro_beta-prop_sf"/>
</dbReference>
<dbReference type="PANTHER" id="PTHR37036:SF2">
    <property type="entry name" value="DUF1861 FAMILY PROTEIN"/>
    <property type="match status" value="1"/>
</dbReference>
<dbReference type="Pfam" id="PF08950">
    <property type="entry name" value="DUF1861"/>
    <property type="match status" value="1"/>
</dbReference>
<gene>
    <name evidence="1" type="ORF">CGC20_35475</name>
</gene>
<accession>A0A504XXY8</accession>
<dbReference type="AlphaFoldDB" id="A0A504XXY8"/>
<dbReference type="Gene3D" id="3.40.50.150">
    <property type="entry name" value="Vaccinia Virus protein VP39"/>
    <property type="match status" value="1"/>
</dbReference>
<evidence type="ECO:0008006" key="3">
    <source>
        <dbReference type="Google" id="ProtNLM"/>
    </source>
</evidence>
<evidence type="ECO:0000313" key="2">
    <source>
        <dbReference type="Proteomes" id="UP000318821"/>
    </source>
</evidence>
<dbReference type="VEuPathDB" id="TriTrypDB:LDHU3_10.1740"/>
<evidence type="ECO:0000313" key="1">
    <source>
        <dbReference type="EMBL" id="TPP52559.1"/>
    </source>
</evidence>
<dbReference type="Proteomes" id="UP000318821">
    <property type="component" value="Unassembled WGS sequence"/>
</dbReference>
<dbReference type="PANTHER" id="PTHR37036">
    <property type="match status" value="1"/>
</dbReference>
<dbReference type="Pfam" id="PF13489">
    <property type="entry name" value="Methyltransf_23"/>
    <property type="match status" value="1"/>
</dbReference>
<protein>
    <recommendedName>
        <fullName evidence="3">Methyltransferase domain family protein</fullName>
    </recommendedName>
</protein>
<sequence length="511" mass="58230">MREYYRCHQCSLVFVPDRFMLSSAEEKAVYDLHENIPGDAAYEKFLSRAAHPLADYLSVTVKRTSNQPQGLDFGCGPAPVLAKMLSAAPYSYSMDIFDLYYFPEASYCLEREDHYDFITATEVVEHLRDPLSVFRTLWRCIRPDGGVLVIMTKRVHGTIERFRNWHYTRDPTHITFFHTASFQWLADSLPSNVETCETRFVSADRKEFERTKVIQEATFLTFKGLDTHDVYNCCVPFKINGTYHIFGRAERRSEWVNSHVRLFRKTGHDEYTLVEHAMQYQLEDPFLVKINEEALFGGVRVTKDHGKVSGYVCDFYRGKIDDLHYFTSGPKNMKDIRLVGLADGKIGVFSHHKTSKTCITGFIIIDSLDDLCSQVIDSAKPIDHTLFGDAWGGVNQPYLLSTGKIGCISHHGYLDTDANGEIINVYCITSFVYKPSTNKCYDYKILGTKNCFPDYPAKAPKLIDCAFVSGIVMREDGKCDLYSGVGDTREGRMVIDYPFEGHGTIADNVDF</sequence>
<dbReference type="VEuPathDB" id="TriTrypDB:LdCL_100020900"/>
<dbReference type="SUPFAM" id="SSF53335">
    <property type="entry name" value="S-adenosyl-L-methionine-dependent methyltransferases"/>
    <property type="match status" value="1"/>
</dbReference>
<comment type="caution">
    <text evidence="1">The sequence shown here is derived from an EMBL/GenBank/DDBJ whole genome shotgun (WGS) entry which is preliminary data.</text>
</comment>
<dbReference type="SUPFAM" id="SSF75005">
    <property type="entry name" value="Arabinanase/levansucrase/invertase"/>
    <property type="match status" value="1"/>
</dbReference>
<dbReference type="VEuPathDB" id="TriTrypDB:LdBPK_101370.1"/>
<organism evidence="1 2">
    <name type="scientific">Leishmania donovani</name>
    <dbReference type="NCBI Taxonomy" id="5661"/>
    <lineage>
        <taxon>Eukaryota</taxon>
        <taxon>Discoba</taxon>
        <taxon>Euglenozoa</taxon>
        <taxon>Kinetoplastea</taxon>
        <taxon>Metakinetoplastina</taxon>
        <taxon>Trypanosomatida</taxon>
        <taxon>Trypanosomatidae</taxon>
        <taxon>Leishmaniinae</taxon>
        <taxon>Leishmania</taxon>
    </lineage>
</organism>
<dbReference type="EMBL" id="RHLD01000051">
    <property type="protein sequence ID" value="TPP52559.1"/>
    <property type="molecule type" value="Genomic_DNA"/>
</dbReference>
<dbReference type="InterPro" id="IPR015045">
    <property type="entry name" value="MPT-1-like_LmxM"/>
</dbReference>
<proteinExistence type="predicted"/>
<dbReference type="InterPro" id="IPR029063">
    <property type="entry name" value="SAM-dependent_MTases_sf"/>
</dbReference>
<dbReference type="Gene3D" id="2.115.10.20">
    <property type="entry name" value="Glycosyl hydrolase domain, family 43"/>
    <property type="match status" value="1"/>
</dbReference>
<name>A0A504XXY8_LEIDO</name>